<sequence length="127" mass="13511">MVYDLLSDLPAQMPDILLLGLTREEAERLARQADEFLSAQQPGAPRRSALIGDFGALAQGAPTRFAAMQDPCDDWLVCDLASDLPAELENRLLIGLARSEAEQLAGLANAGIIRRAGNSPILVASVA</sequence>
<evidence type="ECO:0000313" key="2">
    <source>
        <dbReference type="Proteomes" id="UP000251558"/>
    </source>
</evidence>
<dbReference type="AlphaFoldDB" id="A0A330HQK1"/>
<gene>
    <name evidence="1" type="ORF">DPM33_14250</name>
</gene>
<name>A0A330HQK1_9HYPH</name>
<dbReference type="EMBL" id="QMBP01000006">
    <property type="protein sequence ID" value="RAZ90008.1"/>
    <property type="molecule type" value="Genomic_DNA"/>
</dbReference>
<evidence type="ECO:0000313" key="1">
    <source>
        <dbReference type="EMBL" id="RAZ90008.1"/>
    </source>
</evidence>
<protein>
    <submittedName>
        <fullName evidence="1">Uncharacterized protein</fullName>
    </submittedName>
</protein>
<proteinExistence type="predicted"/>
<dbReference type="Proteomes" id="UP000251558">
    <property type="component" value="Unassembled WGS sequence"/>
</dbReference>
<keyword evidence="2" id="KW-1185">Reference proteome</keyword>
<reference evidence="1 2" key="1">
    <citation type="submission" date="2018-07" db="EMBL/GenBank/DDBJ databases">
        <title>Diversity of Mesorhizobium strains in Brazil.</title>
        <authorList>
            <person name="Helene L.C.F."/>
            <person name="Dall'Agnol R."/>
            <person name="Delamuta J.R.M."/>
            <person name="Hungria M."/>
        </authorList>
    </citation>
    <scope>NUCLEOTIDE SEQUENCE [LARGE SCALE GENOMIC DNA]</scope>
    <source>
        <strain evidence="1 2">AC99b</strain>
    </source>
</reference>
<accession>A0A330HQK1</accession>
<comment type="caution">
    <text evidence="1">The sequence shown here is derived from an EMBL/GenBank/DDBJ whole genome shotgun (WGS) entry which is preliminary data.</text>
</comment>
<organism evidence="1 2">
    <name type="scientific">Mesorhizobium hawassense</name>
    <dbReference type="NCBI Taxonomy" id="1209954"/>
    <lineage>
        <taxon>Bacteria</taxon>
        <taxon>Pseudomonadati</taxon>
        <taxon>Pseudomonadota</taxon>
        <taxon>Alphaproteobacteria</taxon>
        <taxon>Hyphomicrobiales</taxon>
        <taxon>Phyllobacteriaceae</taxon>
        <taxon>Mesorhizobium</taxon>
    </lineage>
</organism>